<feature type="domain" description="Helicase C-terminal" evidence="3">
    <location>
        <begin position="962"/>
        <end position="1121"/>
    </location>
</feature>
<protein>
    <submittedName>
        <fullName evidence="4">DEAD/DEAH box helicase</fullName>
        <ecNumber evidence="4">3.6.4.-</ecNumber>
    </submittedName>
</protein>
<dbReference type="InterPro" id="IPR014001">
    <property type="entry name" value="Helicase_ATP-bd"/>
</dbReference>
<dbReference type="EMBL" id="JBHULV010000028">
    <property type="protein sequence ID" value="MFD2731829.1"/>
    <property type="molecule type" value="Genomic_DNA"/>
</dbReference>
<keyword evidence="4" id="KW-0547">Nucleotide-binding</keyword>
<dbReference type="InterPro" id="IPR038718">
    <property type="entry name" value="SNF2-like_sf"/>
</dbReference>
<evidence type="ECO:0000313" key="4">
    <source>
        <dbReference type="EMBL" id="MFD2731829.1"/>
    </source>
</evidence>
<dbReference type="Gene3D" id="3.40.50.300">
    <property type="entry name" value="P-loop containing nucleotide triphosphate hydrolases"/>
    <property type="match status" value="1"/>
</dbReference>
<dbReference type="InterPro" id="IPR049730">
    <property type="entry name" value="SNF2/RAD54-like_C"/>
</dbReference>
<sequence>MHKENNPNLKNHRFVFDDFSLDNFSEQQILKHLKPSNSFKTSLDVKLINIAQNQASFFVENSLNQGGIVSIVKGAKQLLLNCDCGFNHTDNYLCEFQAEAVTTLKKREEYGVFFDSQLRNQIFKAEAVNFGLEDEKDLSDYFELIFDNGSYEVKVINQQLIPLNSSSLTKLKSELNKIHHAPILQEQQTDSAHIIVLKKHKYYHHLCIDFYEANISKEGKVKNPLKPLNPLDFVWNTEQQDEIKFFSALQKFANPVTDEISNTTINALKSILKNPNKYSFYQHHKQKGEQVNANSIKSIQIHQNAIEIKLEVVQKDNFYNIATALLISGKSFDLAAINIAFQYFLAVDDDFYLIDNLQKLAIINWLKQHPNGMQIHQSKFLNFKRTFLENMENQLKIVYKYIKKTTTSQLKSQGFLDTPEKIIYLSDFGEHVMIIPVVRYGEAEVQVRSRKQVYGLDTKQREFLVNRDDETEINFTALLSKQHPYFAEQLENGLHYFYLHKKHFLNEEWFLNTFEDWQNHNITILGFNELENNELNLNKAKISIKVISGLNWFNVNIKAGFGSKKASLKHLHKAIRNKHKYVKLDDGTLGILPEEWISKFADYFNLGEVLDEENLQVPKINFTAVEQLFEAEMLDEKASEELKYYHQKFIDFEKIEEVEAPKELQTTLRDYQKQGLNWLNFLDEFNFGGILADDMGLGKTIQIIAFILLQNKKVSRNTNLLVLPTSLIFNWLAEFKKFAPSLKVLCVYGNQREKEIHDFDNYQVIITSYGTLLSDINYIKEYEFNYVFLDESQAIKNPESQRYKAVRLLKSRNKIAITGTPIENNTYDLYGQLSFACPGLLGTKQYFKDIYAMPIDMFKDSKKASALQQKVKPFILRRTKAEVDLQLPEKTEMVIYCEMGAEQRKIYEAYEKEFREFISAISNEELRKSSMNVLMGLTRLRQICNSPKLLKGDRLPGEQSVKIETLIAQIKEHSPNHKILVFSQFVGMLDLVKEELNQQNINYSYLTGQTKNRETVVNQFQENDDVRVFLISLKAGGVGLNLTQADYVYLIDPWWNPAVENQAIDRVHRIGQNKKVVAIRLICSNTVEEKILELQQRKKELFENVIVSDGRGLNGFSKEDLMGILGFTA</sequence>
<dbReference type="InterPro" id="IPR001650">
    <property type="entry name" value="Helicase_C-like"/>
</dbReference>
<dbReference type="InterPro" id="IPR027417">
    <property type="entry name" value="P-loop_NTPase"/>
</dbReference>
<keyword evidence="4" id="KW-0347">Helicase</keyword>
<keyword evidence="1 4" id="KW-0378">Hydrolase</keyword>
<comment type="caution">
    <text evidence="4">The sequence shown here is derived from an EMBL/GenBank/DDBJ whole genome shotgun (WGS) entry which is preliminary data.</text>
</comment>
<dbReference type="PROSITE" id="PS51192">
    <property type="entry name" value="HELICASE_ATP_BIND_1"/>
    <property type="match status" value="1"/>
</dbReference>
<dbReference type="EC" id="3.6.4.-" evidence="4"/>
<gene>
    <name evidence="4" type="ORF">ACFSSE_08925</name>
</gene>
<proteinExistence type="predicted"/>
<dbReference type="Gene3D" id="3.40.50.10810">
    <property type="entry name" value="Tandem AAA-ATPase domain"/>
    <property type="match status" value="1"/>
</dbReference>
<dbReference type="CDD" id="cd18012">
    <property type="entry name" value="DEXQc_arch_SWI2_SNF2"/>
    <property type="match status" value="1"/>
</dbReference>
<dbReference type="GO" id="GO:0016787">
    <property type="term" value="F:hydrolase activity"/>
    <property type="evidence" value="ECO:0007669"/>
    <property type="project" value="UniProtKB-KW"/>
</dbReference>
<dbReference type="GO" id="GO:0004386">
    <property type="term" value="F:helicase activity"/>
    <property type="evidence" value="ECO:0007669"/>
    <property type="project" value="UniProtKB-KW"/>
</dbReference>
<dbReference type="RefSeq" id="WP_379043364.1">
    <property type="nucleotide sequence ID" value="NZ_JBHSKW010000032.1"/>
</dbReference>
<dbReference type="Pfam" id="PF00271">
    <property type="entry name" value="Helicase_C"/>
    <property type="match status" value="1"/>
</dbReference>
<dbReference type="SMART" id="SM00490">
    <property type="entry name" value="HELICc"/>
    <property type="match status" value="1"/>
</dbReference>
<reference evidence="5" key="1">
    <citation type="journal article" date="2019" name="Int. J. Syst. Evol. Microbiol.">
        <title>The Global Catalogue of Microorganisms (GCM) 10K type strain sequencing project: providing services to taxonomists for standard genome sequencing and annotation.</title>
        <authorList>
            <consortium name="The Broad Institute Genomics Platform"/>
            <consortium name="The Broad Institute Genome Sequencing Center for Infectious Disease"/>
            <person name="Wu L."/>
            <person name="Ma J."/>
        </authorList>
    </citation>
    <scope>NUCLEOTIDE SEQUENCE [LARGE SCALE GENOMIC DNA]</scope>
    <source>
        <strain evidence="5">KCTC 42456</strain>
    </source>
</reference>
<feature type="domain" description="Helicase ATP-binding" evidence="2">
    <location>
        <begin position="680"/>
        <end position="839"/>
    </location>
</feature>
<dbReference type="PANTHER" id="PTHR10799">
    <property type="entry name" value="SNF2/RAD54 HELICASE FAMILY"/>
    <property type="match status" value="1"/>
</dbReference>
<evidence type="ECO:0000256" key="1">
    <source>
        <dbReference type="ARBA" id="ARBA00022801"/>
    </source>
</evidence>
<evidence type="ECO:0000259" key="3">
    <source>
        <dbReference type="PROSITE" id="PS51194"/>
    </source>
</evidence>
<keyword evidence="4" id="KW-0067">ATP-binding</keyword>
<dbReference type="Pfam" id="PF00176">
    <property type="entry name" value="SNF2-rel_dom"/>
    <property type="match status" value="1"/>
</dbReference>
<dbReference type="SMART" id="SM00487">
    <property type="entry name" value="DEXDc"/>
    <property type="match status" value="1"/>
</dbReference>
<dbReference type="CDD" id="cd18793">
    <property type="entry name" value="SF2_C_SNF"/>
    <property type="match status" value="1"/>
</dbReference>
<dbReference type="Proteomes" id="UP001597546">
    <property type="component" value="Unassembled WGS sequence"/>
</dbReference>
<evidence type="ECO:0000313" key="5">
    <source>
        <dbReference type="Proteomes" id="UP001597546"/>
    </source>
</evidence>
<evidence type="ECO:0000259" key="2">
    <source>
        <dbReference type="PROSITE" id="PS51192"/>
    </source>
</evidence>
<organism evidence="4 5">
    <name type="scientific">Pedobacter alpinus</name>
    <dbReference type="NCBI Taxonomy" id="1590643"/>
    <lineage>
        <taxon>Bacteria</taxon>
        <taxon>Pseudomonadati</taxon>
        <taxon>Bacteroidota</taxon>
        <taxon>Sphingobacteriia</taxon>
        <taxon>Sphingobacteriales</taxon>
        <taxon>Sphingobacteriaceae</taxon>
        <taxon>Pedobacter</taxon>
    </lineage>
</organism>
<dbReference type="PROSITE" id="PS51194">
    <property type="entry name" value="HELICASE_CTER"/>
    <property type="match status" value="1"/>
</dbReference>
<accession>A0ABW5TSA5</accession>
<keyword evidence="5" id="KW-1185">Reference proteome</keyword>
<dbReference type="InterPro" id="IPR000330">
    <property type="entry name" value="SNF2_N"/>
</dbReference>
<dbReference type="SUPFAM" id="SSF52540">
    <property type="entry name" value="P-loop containing nucleoside triphosphate hydrolases"/>
    <property type="match status" value="2"/>
</dbReference>
<name>A0ABW5TSA5_9SPHI</name>